<dbReference type="CDD" id="cd08662">
    <property type="entry name" value="M13"/>
    <property type="match status" value="1"/>
</dbReference>
<comment type="caution">
    <text evidence="10">The sequence shown here is derived from an EMBL/GenBank/DDBJ whole genome shotgun (WGS) entry which is preliminary data.</text>
</comment>
<evidence type="ECO:0000256" key="5">
    <source>
        <dbReference type="ARBA" id="ARBA00022801"/>
    </source>
</evidence>
<dbReference type="Pfam" id="PF01431">
    <property type="entry name" value="Peptidase_M13"/>
    <property type="match status" value="1"/>
</dbReference>
<evidence type="ECO:0000256" key="2">
    <source>
        <dbReference type="ARBA" id="ARBA00007357"/>
    </source>
</evidence>
<reference evidence="10 11" key="1">
    <citation type="submission" date="2024-09" db="EMBL/GenBank/DDBJ databases">
        <title>Itraconazole resistance in Madurella fahalii resulting from another homologue of gene encoding cytochrome P450 14-alpha sterol demethylase (CYP51).</title>
        <authorList>
            <person name="Yoshioka I."/>
            <person name="Fahal A.H."/>
            <person name="Kaneko S."/>
            <person name="Yaguchi T."/>
        </authorList>
    </citation>
    <scope>NUCLEOTIDE SEQUENCE [LARGE SCALE GENOMIC DNA]</scope>
    <source>
        <strain evidence="10 11">IFM 68171</strain>
    </source>
</reference>
<dbReference type="PANTHER" id="PTHR11733:SF167">
    <property type="entry name" value="FI17812P1-RELATED"/>
    <property type="match status" value="1"/>
</dbReference>
<dbReference type="InterPro" id="IPR042089">
    <property type="entry name" value="Peptidase_M13_dom_2"/>
</dbReference>
<evidence type="ECO:0000313" key="11">
    <source>
        <dbReference type="Proteomes" id="UP001628179"/>
    </source>
</evidence>
<keyword evidence="7" id="KW-0482">Metalloprotease</keyword>
<name>A0ABQ0G4G1_9PEZI</name>
<evidence type="ECO:0000256" key="7">
    <source>
        <dbReference type="ARBA" id="ARBA00023049"/>
    </source>
</evidence>
<evidence type="ECO:0000259" key="8">
    <source>
        <dbReference type="Pfam" id="PF01431"/>
    </source>
</evidence>
<dbReference type="EMBL" id="BAAFSV010000002">
    <property type="protein sequence ID" value="GAB1312665.1"/>
    <property type="molecule type" value="Genomic_DNA"/>
</dbReference>
<gene>
    <name evidence="10" type="ORF">MFIFM68171_02875</name>
</gene>
<dbReference type="InterPro" id="IPR000718">
    <property type="entry name" value="Peptidase_M13"/>
</dbReference>
<accession>A0ABQ0G4G1</accession>
<comment type="cofactor">
    <cofactor evidence="1">
        <name>Zn(2+)</name>
        <dbReference type="ChEBI" id="CHEBI:29105"/>
    </cofactor>
</comment>
<dbReference type="PANTHER" id="PTHR11733">
    <property type="entry name" value="ZINC METALLOPROTEASE FAMILY M13 NEPRILYSIN-RELATED"/>
    <property type="match status" value="1"/>
</dbReference>
<proteinExistence type="inferred from homology"/>
<dbReference type="Gene3D" id="3.40.390.10">
    <property type="entry name" value="Collagenase (Catalytic Domain)"/>
    <property type="match status" value="1"/>
</dbReference>
<keyword evidence="5" id="KW-0378">Hydrolase</keyword>
<dbReference type="Gene3D" id="1.10.1380.10">
    <property type="entry name" value="Neutral endopeptidase , domain2"/>
    <property type="match status" value="1"/>
</dbReference>
<dbReference type="InterPro" id="IPR024079">
    <property type="entry name" value="MetalloPept_cat_dom_sf"/>
</dbReference>
<dbReference type="RefSeq" id="XP_070914398.1">
    <property type="nucleotide sequence ID" value="XM_071058297.1"/>
</dbReference>
<keyword evidence="4" id="KW-0479">Metal-binding</keyword>
<evidence type="ECO:0000256" key="3">
    <source>
        <dbReference type="ARBA" id="ARBA00022670"/>
    </source>
</evidence>
<keyword evidence="3" id="KW-0645">Protease</keyword>
<evidence type="ECO:0000313" key="10">
    <source>
        <dbReference type="EMBL" id="GAB1312665.1"/>
    </source>
</evidence>
<dbReference type="InterPro" id="IPR008753">
    <property type="entry name" value="Peptidase_M13_N"/>
</dbReference>
<organism evidence="10 11">
    <name type="scientific">Madurella fahalii</name>
    <dbReference type="NCBI Taxonomy" id="1157608"/>
    <lineage>
        <taxon>Eukaryota</taxon>
        <taxon>Fungi</taxon>
        <taxon>Dikarya</taxon>
        <taxon>Ascomycota</taxon>
        <taxon>Pezizomycotina</taxon>
        <taxon>Sordariomycetes</taxon>
        <taxon>Sordariomycetidae</taxon>
        <taxon>Sordariales</taxon>
        <taxon>Sordariales incertae sedis</taxon>
        <taxon>Madurella</taxon>
    </lineage>
</organism>
<dbReference type="PROSITE" id="PS51885">
    <property type="entry name" value="NEPRILYSIN"/>
    <property type="match status" value="1"/>
</dbReference>
<dbReference type="InterPro" id="IPR018497">
    <property type="entry name" value="Peptidase_M13_C"/>
</dbReference>
<evidence type="ECO:0000256" key="4">
    <source>
        <dbReference type="ARBA" id="ARBA00022723"/>
    </source>
</evidence>
<dbReference type="GeneID" id="98173620"/>
<protein>
    <submittedName>
        <fullName evidence="10">Membrane metallo-endopeptidase-like 1</fullName>
    </submittedName>
</protein>
<feature type="domain" description="Peptidase M13 N-terminal" evidence="9">
    <location>
        <begin position="88"/>
        <end position="441"/>
    </location>
</feature>
<keyword evidence="6" id="KW-0862">Zinc</keyword>
<evidence type="ECO:0000256" key="1">
    <source>
        <dbReference type="ARBA" id="ARBA00001947"/>
    </source>
</evidence>
<comment type="similarity">
    <text evidence="2">Belongs to the peptidase M13 family.</text>
</comment>
<feature type="domain" description="Peptidase M13 C-terminal" evidence="8">
    <location>
        <begin position="503"/>
        <end position="701"/>
    </location>
</feature>
<dbReference type="Pfam" id="PF05649">
    <property type="entry name" value="Peptidase_M13_N"/>
    <property type="match status" value="1"/>
</dbReference>
<dbReference type="PRINTS" id="PR00786">
    <property type="entry name" value="NEPRILYSIN"/>
</dbReference>
<dbReference type="Proteomes" id="UP001628179">
    <property type="component" value="Unassembled WGS sequence"/>
</dbReference>
<evidence type="ECO:0000259" key="9">
    <source>
        <dbReference type="Pfam" id="PF05649"/>
    </source>
</evidence>
<dbReference type="SUPFAM" id="SSF55486">
    <property type="entry name" value="Metalloproteases ('zincins'), catalytic domain"/>
    <property type="match status" value="1"/>
</dbReference>
<evidence type="ECO:0000256" key="6">
    <source>
        <dbReference type="ARBA" id="ARBA00022833"/>
    </source>
</evidence>
<keyword evidence="11" id="KW-1185">Reference proteome</keyword>
<sequence length="709" mass="79318">MGQWQSSTVCTTPACLHAASNVLQNMHPNWAQMDPCTQFDETTVVCYGYRERFEADQLLAGGIQQRIFRLLERMLENPDYQQAMGHRSVQSQITARSDSYGEHNFDLLRTSYQACMNTEARQEAGIQPLTDLVVSINKSWPISVDDLETKVGPSEHEALVKASLILEELGIPVFHSAINGQIVIRDPLDSKHNRLAFIHPSLVNTNATVYSDNAALALYAEKISEALELVYQKKLLESDAAELANGVVNFEIEMYKTMAPYAALAQTATSLEEIYSLMPLNEFSATVPILGFDKVVAALGDPSHPITEVYVQQPAAFVELAEVIASQPKAVVQSWMVWKAIDRLHGYIIDPELEAIMPKTTTGLNQAGDCINAVSGTMRYALDHIFVAAAYPEQAMESTDEMTTHIREKYKERIQALDWMSDESKTRAIQKVDNMVQQIGYQKSNPDVSSAESVAAYYQDLNVTDSYFANRLAGLRHKTLKEYATAMVTPDRTDWGSPATEVNCYYQTSDNVMYIHAGFSQLPYYHPQLPDYATYGGLGSVIGHEISHGFDNQGRKLNENGEQKPWWDNATVTAYVERAQCFVDQYSQFQVDVPGGKMNVDGQRTLGENIADAGGLSVAFDTWADQRKAKPDVWNQQLPGLELLTPEQLFFVFYANMWCNSLTPAALQTWVETKHHSPDNVRIRGLTRNSRAFKAAFSCPVREPECALF</sequence>